<feature type="region of interest" description="Disordered" evidence="1">
    <location>
        <begin position="1"/>
        <end position="42"/>
    </location>
</feature>
<comment type="caution">
    <text evidence="2">The sequence shown here is derived from an EMBL/GenBank/DDBJ whole genome shotgun (WGS) entry which is preliminary data.</text>
</comment>
<evidence type="ECO:0000313" key="3">
    <source>
        <dbReference type="Proteomes" id="UP001187192"/>
    </source>
</evidence>
<dbReference type="AlphaFoldDB" id="A0AA88EA89"/>
<dbReference type="EMBL" id="BTGU01000792">
    <property type="protein sequence ID" value="GMN69205.1"/>
    <property type="molecule type" value="Genomic_DNA"/>
</dbReference>
<name>A0AA88EA89_FICCA</name>
<proteinExistence type="predicted"/>
<reference evidence="2" key="1">
    <citation type="submission" date="2023-07" db="EMBL/GenBank/DDBJ databases">
        <title>draft genome sequence of fig (Ficus carica).</title>
        <authorList>
            <person name="Takahashi T."/>
            <person name="Nishimura K."/>
        </authorList>
    </citation>
    <scope>NUCLEOTIDE SEQUENCE</scope>
</reference>
<gene>
    <name evidence="2" type="ORF">TIFTF001_038264</name>
</gene>
<accession>A0AA88EA89</accession>
<evidence type="ECO:0000256" key="1">
    <source>
        <dbReference type="SAM" id="MobiDB-lite"/>
    </source>
</evidence>
<evidence type="ECO:0000313" key="2">
    <source>
        <dbReference type="EMBL" id="GMN69205.1"/>
    </source>
</evidence>
<feature type="compositionally biased region" description="Low complexity" evidence="1">
    <location>
        <begin position="14"/>
        <end position="32"/>
    </location>
</feature>
<dbReference type="Proteomes" id="UP001187192">
    <property type="component" value="Unassembled WGS sequence"/>
</dbReference>
<organism evidence="2 3">
    <name type="scientific">Ficus carica</name>
    <name type="common">Common fig</name>
    <dbReference type="NCBI Taxonomy" id="3494"/>
    <lineage>
        <taxon>Eukaryota</taxon>
        <taxon>Viridiplantae</taxon>
        <taxon>Streptophyta</taxon>
        <taxon>Embryophyta</taxon>
        <taxon>Tracheophyta</taxon>
        <taxon>Spermatophyta</taxon>
        <taxon>Magnoliopsida</taxon>
        <taxon>eudicotyledons</taxon>
        <taxon>Gunneridae</taxon>
        <taxon>Pentapetalae</taxon>
        <taxon>rosids</taxon>
        <taxon>fabids</taxon>
        <taxon>Rosales</taxon>
        <taxon>Moraceae</taxon>
        <taxon>Ficeae</taxon>
        <taxon>Ficus</taxon>
    </lineage>
</organism>
<sequence>MMNEVKGGPPPQAGPSRTAGPRAGRAAAGAGPVYSGCSLHPS</sequence>
<protein>
    <submittedName>
        <fullName evidence="2">Uncharacterized protein</fullName>
    </submittedName>
</protein>
<keyword evidence="3" id="KW-1185">Reference proteome</keyword>